<dbReference type="InterPro" id="IPR029058">
    <property type="entry name" value="AB_hydrolase_fold"/>
</dbReference>
<dbReference type="AlphaFoldDB" id="A0A3B1BMS0"/>
<name>A0A3B1BMS0_9ZZZZ</name>
<accession>A0A3B1BMS0</accession>
<sequence>MMIRTKLLILISLLIVLVSCNNTSSKKKNLDLINSDPPIDISDLDAKFYKNINYGKNKNDSFDLFLPKTKNKSPLVIFIHGGGFVGGNKEKAYKGEYPEQI</sequence>
<reference evidence="1" key="1">
    <citation type="submission" date="2018-06" db="EMBL/GenBank/DDBJ databases">
        <authorList>
            <person name="Zhirakovskaya E."/>
        </authorList>
    </citation>
    <scope>NUCLEOTIDE SEQUENCE</scope>
</reference>
<dbReference type="SUPFAM" id="SSF53474">
    <property type="entry name" value="alpha/beta-Hydrolases"/>
    <property type="match status" value="1"/>
</dbReference>
<organism evidence="1">
    <name type="scientific">hydrothermal vent metagenome</name>
    <dbReference type="NCBI Taxonomy" id="652676"/>
    <lineage>
        <taxon>unclassified sequences</taxon>
        <taxon>metagenomes</taxon>
        <taxon>ecological metagenomes</taxon>
    </lineage>
</organism>
<gene>
    <name evidence="1" type="ORF">MNBD_IGNAVI01-1235</name>
</gene>
<dbReference type="Gene3D" id="3.40.50.1820">
    <property type="entry name" value="alpha/beta hydrolase"/>
    <property type="match status" value="1"/>
</dbReference>
<dbReference type="EMBL" id="UOGD01000148">
    <property type="protein sequence ID" value="VAX19656.1"/>
    <property type="molecule type" value="Genomic_DNA"/>
</dbReference>
<protein>
    <submittedName>
        <fullName evidence="1">Uncharacterized protein</fullName>
    </submittedName>
</protein>
<proteinExistence type="predicted"/>
<dbReference type="PROSITE" id="PS51257">
    <property type="entry name" value="PROKAR_LIPOPROTEIN"/>
    <property type="match status" value="1"/>
</dbReference>
<evidence type="ECO:0000313" key="1">
    <source>
        <dbReference type="EMBL" id="VAX19656.1"/>
    </source>
</evidence>